<keyword evidence="2" id="KW-1185">Reference proteome</keyword>
<evidence type="ECO:0000313" key="1">
    <source>
        <dbReference type="EMBL" id="KAI0063781.1"/>
    </source>
</evidence>
<accession>A0ACB8T6L6</accession>
<name>A0ACB8T6L6_9AGAM</name>
<evidence type="ECO:0000313" key="2">
    <source>
        <dbReference type="Proteomes" id="UP000814140"/>
    </source>
</evidence>
<dbReference type="EMBL" id="MU277201">
    <property type="protein sequence ID" value="KAI0063781.1"/>
    <property type="molecule type" value="Genomic_DNA"/>
</dbReference>
<comment type="caution">
    <text evidence="1">The sequence shown here is derived from an EMBL/GenBank/DDBJ whole genome shotgun (WGS) entry which is preliminary data.</text>
</comment>
<organism evidence="1 2">
    <name type="scientific">Artomyces pyxidatus</name>
    <dbReference type="NCBI Taxonomy" id="48021"/>
    <lineage>
        <taxon>Eukaryota</taxon>
        <taxon>Fungi</taxon>
        <taxon>Dikarya</taxon>
        <taxon>Basidiomycota</taxon>
        <taxon>Agaricomycotina</taxon>
        <taxon>Agaricomycetes</taxon>
        <taxon>Russulales</taxon>
        <taxon>Auriscalpiaceae</taxon>
        <taxon>Artomyces</taxon>
    </lineage>
</organism>
<dbReference type="Proteomes" id="UP000814140">
    <property type="component" value="Unassembled WGS sequence"/>
</dbReference>
<sequence length="296" mass="32359">MSILIAPATARTNTFVISALLASPSPPPLCLLARSDASRARLEAAYAGNANVSVIVADFLDPPALRAAMDGVRSVFYNAPVFEQEERAGKNVVDAAKAARVEKFVYCSLMHPYVKRLIHHRTKLEIEEYLFESDLSYTILQPTHLMQNISVADALETGRLPIPWSATITHGFLDLTDLGAVAASVLLAPPAAHAYARYELCAVNATYVDVGRILTEAAKKEIKVVNAEKEKALQGMTATGRIGDSEYVQGTLRKMMVYYDERGLPGCPNVLRWLLGREPTTLEGFIAREVKAAELK</sequence>
<proteinExistence type="predicted"/>
<protein>
    <submittedName>
        <fullName evidence="1">NAD-P-binding protein</fullName>
    </submittedName>
</protein>
<gene>
    <name evidence="1" type="ORF">BV25DRAFT_361749</name>
</gene>
<reference evidence="1" key="2">
    <citation type="journal article" date="2022" name="New Phytol.">
        <title>Evolutionary transition to the ectomycorrhizal habit in the genomes of a hyperdiverse lineage of mushroom-forming fungi.</title>
        <authorList>
            <person name="Looney B."/>
            <person name="Miyauchi S."/>
            <person name="Morin E."/>
            <person name="Drula E."/>
            <person name="Courty P.E."/>
            <person name="Kohler A."/>
            <person name="Kuo A."/>
            <person name="LaButti K."/>
            <person name="Pangilinan J."/>
            <person name="Lipzen A."/>
            <person name="Riley R."/>
            <person name="Andreopoulos W."/>
            <person name="He G."/>
            <person name="Johnson J."/>
            <person name="Nolan M."/>
            <person name="Tritt A."/>
            <person name="Barry K.W."/>
            <person name="Grigoriev I.V."/>
            <person name="Nagy L.G."/>
            <person name="Hibbett D."/>
            <person name="Henrissat B."/>
            <person name="Matheny P.B."/>
            <person name="Labbe J."/>
            <person name="Martin F.M."/>
        </authorList>
    </citation>
    <scope>NUCLEOTIDE SEQUENCE</scope>
    <source>
        <strain evidence="1">HHB10654</strain>
    </source>
</reference>
<reference evidence="1" key="1">
    <citation type="submission" date="2021-03" db="EMBL/GenBank/DDBJ databases">
        <authorList>
            <consortium name="DOE Joint Genome Institute"/>
            <person name="Ahrendt S."/>
            <person name="Looney B.P."/>
            <person name="Miyauchi S."/>
            <person name="Morin E."/>
            <person name="Drula E."/>
            <person name="Courty P.E."/>
            <person name="Chicoki N."/>
            <person name="Fauchery L."/>
            <person name="Kohler A."/>
            <person name="Kuo A."/>
            <person name="Labutti K."/>
            <person name="Pangilinan J."/>
            <person name="Lipzen A."/>
            <person name="Riley R."/>
            <person name="Andreopoulos W."/>
            <person name="He G."/>
            <person name="Johnson J."/>
            <person name="Barry K.W."/>
            <person name="Grigoriev I.V."/>
            <person name="Nagy L."/>
            <person name="Hibbett D."/>
            <person name="Henrissat B."/>
            <person name="Matheny P.B."/>
            <person name="Labbe J."/>
            <person name="Martin F."/>
        </authorList>
    </citation>
    <scope>NUCLEOTIDE SEQUENCE</scope>
    <source>
        <strain evidence="1">HHB10654</strain>
    </source>
</reference>